<gene>
    <name evidence="2" type="ORF">F0357_04550</name>
</gene>
<dbReference type="Pfam" id="PF09945">
    <property type="entry name" value="DUF2177"/>
    <property type="match status" value="1"/>
</dbReference>
<feature type="transmembrane region" description="Helical" evidence="1">
    <location>
        <begin position="7"/>
        <end position="25"/>
    </location>
</feature>
<dbReference type="Proteomes" id="UP000332515">
    <property type="component" value="Unassembled WGS sequence"/>
</dbReference>
<feature type="transmembrane region" description="Helical" evidence="1">
    <location>
        <begin position="111"/>
        <end position="129"/>
    </location>
</feature>
<keyword evidence="1" id="KW-0472">Membrane</keyword>
<sequence length="135" mass="14429">MRQAIMIYATGLVSFVALDAVWLGLMVPRLYKPALGDLVAQPFQPLPAVAFYLIYGVGLAVFAITPALSAGKLTTAFFFGALFGLVAYATYDLTNQATLRGWPAIITVVDLAWGTFGSALAASIAYLVLSRWYAA</sequence>
<dbReference type="InterPro" id="IPR018687">
    <property type="entry name" value="DUF2177_membr"/>
</dbReference>
<accession>A0A6A7XZ35</accession>
<evidence type="ECO:0000313" key="3">
    <source>
        <dbReference type="Proteomes" id="UP000332515"/>
    </source>
</evidence>
<evidence type="ECO:0000256" key="1">
    <source>
        <dbReference type="SAM" id="Phobius"/>
    </source>
</evidence>
<protein>
    <submittedName>
        <fullName evidence="2">DUF2177 family protein</fullName>
    </submittedName>
</protein>
<dbReference type="AlphaFoldDB" id="A0A6A7XZ35"/>
<keyword evidence="3" id="KW-1185">Reference proteome</keyword>
<keyword evidence="1" id="KW-1133">Transmembrane helix</keyword>
<feature type="transmembrane region" description="Helical" evidence="1">
    <location>
        <begin position="73"/>
        <end position="91"/>
    </location>
</feature>
<dbReference type="EMBL" id="VWNA01000001">
    <property type="protein sequence ID" value="MQT11954.1"/>
    <property type="molecule type" value="Genomic_DNA"/>
</dbReference>
<comment type="caution">
    <text evidence="2">The sequence shown here is derived from an EMBL/GenBank/DDBJ whole genome shotgun (WGS) entry which is preliminary data.</text>
</comment>
<evidence type="ECO:0000313" key="2">
    <source>
        <dbReference type="EMBL" id="MQT11954.1"/>
    </source>
</evidence>
<keyword evidence="1" id="KW-0812">Transmembrane</keyword>
<name>A0A6A7XZ35_9HYPH</name>
<feature type="transmembrane region" description="Helical" evidence="1">
    <location>
        <begin position="45"/>
        <end position="64"/>
    </location>
</feature>
<reference evidence="2 3" key="1">
    <citation type="submission" date="2019-09" db="EMBL/GenBank/DDBJ databases">
        <title>Segnochrobactrum spirostomi gen. nov., sp. nov., isolated from the ciliate Spirostomum cf. yagiui and description of a novel family, Segnochrobactraceae fam. nov. within the order Rhizobiales of the class Alphaproteobacteria.</title>
        <authorList>
            <person name="Akter S."/>
            <person name="Shazib S.U.A."/>
            <person name="Shin M.K."/>
        </authorList>
    </citation>
    <scope>NUCLEOTIDE SEQUENCE [LARGE SCALE GENOMIC DNA]</scope>
    <source>
        <strain evidence="2 3">Sp-1</strain>
    </source>
</reference>
<dbReference type="RefSeq" id="WP_153479280.1">
    <property type="nucleotide sequence ID" value="NZ_VWNA01000001.1"/>
</dbReference>
<proteinExistence type="predicted"/>
<organism evidence="2 3">
    <name type="scientific">Segnochrobactrum spirostomi</name>
    <dbReference type="NCBI Taxonomy" id="2608987"/>
    <lineage>
        <taxon>Bacteria</taxon>
        <taxon>Pseudomonadati</taxon>
        <taxon>Pseudomonadota</taxon>
        <taxon>Alphaproteobacteria</taxon>
        <taxon>Hyphomicrobiales</taxon>
        <taxon>Segnochrobactraceae</taxon>
        <taxon>Segnochrobactrum</taxon>
    </lineage>
</organism>